<keyword evidence="2" id="KW-0812">Transmembrane</keyword>
<keyword evidence="2" id="KW-0472">Membrane</keyword>
<evidence type="ECO:0000313" key="3">
    <source>
        <dbReference type="EMBL" id="KAL3677698.1"/>
    </source>
</evidence>
<feature type="compositionally biased region" description="Basic and acidic residues" evidence="1">
    <location>
        <begin position="287"/>
        <end position="297"/>
    </location>
</feature>
<feature type="compositionally biased region" description="Basic and acidic residues" evidence="1">
    <location>
        <begin position="148"/>
        <end position="167"/>
    </location>
</feature>
<comment type="caution">
    <text evidence="3">The sequence shown here is derived from an EMBL/GenBank/DDBJ whole genome shotgun (WGS) entry which is preliminary data.</text>
</comment>
<feature type="region of interest" description="Disordered" evidence="1">
    <location>
        <begin position="235"/>
        <end position="300"/>
    </location>
</feature>
<feature type="transmembrane region" description="Helical" evidence="2">
    <location>
        <begin position="20"/>
        <end position="41"/>
    </location>
</feature>
<keyword evidence="4" id="KW-1185">Reference proteome</keyword>
<accession>A0ABD3GES8</accession>
<name>A0ABD3GES8_9MARC</name>
<dbReference type="EMBL" id="JBJQOH010000007">
    <property type="protein sequence ID" value="KAL3677698.1"/>
    <property type="molecule type" value="Genomic_DNA"/>
</dbReference>
<evidence type="ECO:0000313" key="4">
    <source>
        <dbReference type="Proteomes" id="UP001633002"/>
    </source>
</evidence>
<gene>
    <name evidence="3" type="ORF">R1sor_020654</name>
</gene>
<sequence>MSSILQEQLWQAGKKGITTIVVLTFLPILVPLLFILSVFLFTSGLPLLSGIGLVFYLQKHATVLMPYHLVKNSTETKLEVTPSLGSAAAETKPDVTPSVGPAMIPRTFGGFSGDEVESIDACEEVDPEFDAVLVDHTFRSAELQSSSKEFDSGLKKSKADLEREKGHLKVSSTEATVMEEKVGDEQKENRRKNGMEGVTSENLATEEGGSYLNLFTSSGPGPESMTLDYSPLEMFQSDDDSSVSEEEGYKTTPHDEFSASSSESGIGTRSFPFEGFSGLRSSGSRPSSEERSRRATDMYESEEQLHLQQFSWLLQYWRRKEFQAGPHALGQAKLRNELRLLRKGHDEEK</sequence>
<organism evidence="3 4">
    <name type="scientific">Riccia sorocarpa</name>
    <dbReference type="NCBI Taxonomy" id="122646"/>
    <lineage>
        <taxon>Eukaryota</taxon>
        <taxon>Viridiplantae</taxon>
        <taxon>Streptophyta</taxon>
        <taxon>Embryophyta</taxon>
        <taxon>Marchantiophyta</taxon>
        <taxon>Marchantiopsida</taxon>
        <taxon>Marchantiidae</taxon>
        <taxon>Marchantiales</taxon>
        <taxon>Ricciaceae</taxon>
        <taxon>Riccia</taxon>
    </lineage>
</organism>
<protein>
    <submittedName>
        <fullName evidence="3">Uncharacterized protein</fullName>
    </submittedName>
</protein>
<dbReference type="AlphaFoldDB" id="A0ABD3GES8"/>
<feature type="compositionally biased region" description="Basic and acidic residues" evidence="1">
    <location>
        <begin position="178"/>
        <end position="194"/>
    </location>
</feature>
<dbReference type="Proteomes" id="UP001633002">
    <property type="component" value="Unassembled WGS sequence"/>
</dbReference>
<feature type="region of interest" description="Disordered" evidence="1">
    <location>
        <begin position="145"/>
        <end position="196"/>
    </location>
</feature>
<feature type="compositionally biased region" description="Acidic residues" evidence="1">
    <location>
        <begin position="236"/>
        <end position="246"/>
    </location>
</feature>
<feature type="compositionally biased region" description="Polar residues" evidence="1">
    <location>
        <begin position="258"/>
        <end position="267"/>
    </location>
</feature>
<evidence type="ECO:0000256" key="1">
    <source>
        <dbReference type="SAM" id="MobiDB-lite"/>
    </source>
</evidence>
<proteinExistence type="predicted"/>
<feature type="compositionally biased region" description="Basic and acidic residues" evidence="1">
    <location>
        <begin position="247"/>
        <end position="257"/>
    </location>
</feature>
<reference evidence="3 4" key="1">
    <citation type="submission" date="2024-09" db="EMBL/GenBank/DDBJ databases">
        <title>Chromosome-scale assembly of Riccia sorocarpa.</title>
        <authorList>
            <person name="Paukszto L."/>
        </authorList>
    </citation>
    <scope>NUCLEOTIDE SEQUENCE [LARGE SCALE GENOMIC DNA]</scope>
    <source>
        <strain evidence="3">LP-2024</strain>
        <tissue evidence="3">Aerial parts of the thallus</tissue>
    </source>
</reference>
<feature type="compositionally biased region" description="Low complexity" evidence="1">
    <location>
        <begin position="274"/>
        <end position="286"/>
    </location>
</feature>
<evidence type="ECO:0000256" key="2">
    <source>
        <dbReference type="SAM" id="Phobius"/>
    </source>
</evidence>
<keyword evidence="2" id="KW-1133">Transmembrane helix</keyword>